<evidence type="ECO:0000313" key="2">
    <source>
        <dbReference type="EMBL" id="CZR68046.1"/>
    </source>
</evidence>
<feature type="region of interest" description="Disordered" evidence="1">
    <location>
        <begin position="80"/>
        <end position="99"/>
    </location>
</feature>
<reference evidence="2 3" key="1">
    <citation type="submission" date="2016-03" db="EMBL/GenBank/DDBJ databases">
        <authorList>
            <person name="Ploux O."/>
        </authorList>
    </citation>
    <scope>NUCLEOTIDE SEQUENCE [LARGE SCALE GENOMIC DNA]</scope>
    <source>
        <strain evidence="2 3">UAMH 11012</strain>
    </source>
</reference>
<accession>A0A1L7XSN9</accession>
<keyword evidence="3" id="KW-1185">Reference proteome</keyword>
<dbReference type="Proteomes" id="UP000184330">
    <property type="component" value="Unassembled WGS sequence"/>
</dbReference>
<feature type="compositionally biased region" description="Polar residues" evidence="1">
    <location>
        <begin position="80"/>
        <end position="97"/>
    </location>
</feature>
<sequence>MCPLLPPCQYCLGTSDGTPAIQGLPSEVDRRVPGWRHQIRICRDRDVIEDGFGDVSDDVADLENNTRPRIDRILIEITTQSNQGPTNQRSVGLQPNSRFPDARMDKGHSRHNTTISEMQQKIAARTILIQR</sequence>
<evidence type="ECO:0000256" key="1">
    <source>
        <dbReference type="SAM" id="MobiDB-lite"/>
    </source>
</evidence>
<dbReference type="AlphaFoldDB" id="A0A1L7XSN9"/>
<dbReference type="EMBL" id="FJOG01000050">
    <property type="protein sequence ID" value="CZR68046.1"/>
    <property type="molecule type" value="Genomic_DNA"/>
</dbReference>
<protein>
    <submittedName>
        <fullName evidence="2">Uncharacterized protein</fullName>
    </submittedName>
</protein>
<evidence type="ECO:0000313" key="3">
    <source>
        <dbReference type="Proteomes" id="UP000184330"/>
    </source>
</evidence>
<name>A0A1L7XSN9_9HELO</name>
<gene>
    <name evidence="2" type="ORF">PAC_17945</name>
</gene>
<proteinExistence type="predicted"/>
<organism evidence="2 3">
    <name type="scientific">Phialocephala subalpina</name>
    <dbReference type="NCBI Taxonomy" id="576137"/>
    <lineage>
        <taxon>Eukaryota</taxon>
        <taxon>Fungi</taxon>
        <taxon>Dikarya</taxon>
        <taxon>Ascomycota</taxon>
        <taxon>Pezizomycotina</taxon>
        <taxon>Leotiomycetes</taxon>
        <taxon>Helotiales</taxon>
        <taxon>Mollisiaceae</taxon>
        <taxon>Phialocephala</taxon>
        <taxon>Phialocephala fortinii species complex</taxon>
    </lineage>
</organism>